<dbReference type="PANTHER" id="PTHR34072">
    <property type="entry name" value="ENZYMATIC POLYPROTEIN-RELATED"/>
    <property type="match status" value="1"/>
</dbReference>
<gene>
    <name evidence="8" type="ORF">JKILLFL_G6375</name>
</gene>
<dbReference type="AlphaFoldDB" id="A0A9N8QNC1"/>
<evidence type="ECO:0000256" key="3">
    <source>
        <dbReference type="ARBA" id="ARBA00022722"/>
    </source>
</evidence>
<dbReference type="InterPro" id="IPR041373">
    <property type="entry name" value="RT_RNaseH"/>
</dbReference>
<feature type="domain" description="Reverse transcriptase RNase H-like" evidence="7">
    <location>
        <begin position="2"/>
        <end position="50"/>
    </location>
</feature>
<dbReference type="PANTHER" id="PTHR34072:SF52">
    <property type="entry name" value="RIBONUCLEASE H"/>
    <property type="match status" value="1"/>
</dbReference>
<accession>A0A9N8QNC1</accession>
<organism evidence="8 9">
    <name type="scientific">Tilletia laevis</name>
    <dbReference type="NCBI Taxonomy" id="157183"/>
    <lineage>
        <taxon>Eukaryota</taxon>
        <taxon>Fungi</taxon>
        <taxon>Dikarya</taxon>
        <taxon>Basidiomycota</taxon>
        <taxon>Ustilaginomycotina</taxon>
        <taxon>Exobasidiomycetes</taxon>
        <taxon>Tilletiales</taxon>
        <taxon>Tilletiaceae</taxon>
        <taxon>Tilletia</taxon>
    </lineage>
</organism>
<keyword evidence="9" id="KW-1185">Reference proteome</keyword>
<sequence length="153" mass="16976">MAALEHWRSWLIGSDHKLQILSDHRNFEYFTTTQQLNRRQAGWSEKLQDYNFTIVHVPGARNWADGPSRRPDYAVQKGDVLHLGQYQILLDPSAMSEPFLSPSSASLSQISAATATASATSTTPFARTIPLVAFAHPPRRDMITLAPLLSSSA</sequence>
<dbReference type="EMBL" id="CAJHJF010007619">
    <property type="protein sequence ID" value="CAD6964003.1"/>
    <property type="molecule type" value="Genomic_DNA"/>
</dbReference>
<protein>
    <recommendedName>
        <fullName evidence="7">Reverse transcriptase RNase H-like domain-containing protein</fullName>
    </recommendedName>
</protein>
<feature type="non-terminal residue" evidence="8">
    <location>
        <position position="153"/>
    </location>
</feature>
<keyword evidence="5" id="KW-0378">Hydrolase</keyword>
<proteinExistence type="predicted"/>
<comment type="caution">
    <text evidence="8">The sequence shown here is derived from an EMBL/GenBank/DDBJ whole genome shotgun (WGS) entry which is preliminary data.</text>
</comment>
<keyword evidence="2" id="KW-0548">Nucleotidyltransferase</keyword>
<evidence type="ECO:0000256" key="5">
    <source>
        <dbReference type="ARBA" id="ARBA00022801"/>
    </source>
</evidence>
<name>A0A9N8QNC1_9BASI</name>
<keyword evidence="4" id="KW-0255">Endonuclease</keyword>
<evidence type="ECO:0000313" key="9">
    <source>
        <dbReference type="Proteomes" id="UP000836404"/>
    </source>
</evidence>
<dbReference type="GO" id="GO:0016787">
    <property type="term" value="F:hydrolase activity"/>
    <property type="evidence" value="ECO:0007669"/>
    <property type="project" value="UniProtKB-KW"/>
</dbReference>
<evidence type="ECO:0000256" key="4">
    <source>
        <dbReference type="ARBA" id="ARBA00022759"/>
    </source>
</evidence>
<dbReference type="InterPro" id="IPR043502">
    <property type="entry name" value="DNA/RNA_pol_sf"/>
</dbReference>
<reference evidence="8 9" key="1">
    <citation type="submission" date="2020-10" db="EMBL/GenBank/DDBJ databases">
        <authorList>
            <person name="Sedaghatjoo S."/>
        </authorList>
    </citation>
    <scope>NUCLEOTIDE SEQUENCE [LARGE SCALE GENOMIC DNA]</scope>
    <source>
        <strain evidence="8 9">LLFL</strain>
    </source>
</reference>
<evidence type="ECO:0000256" key="1">
    <source>
        <dbReference type="ARBA" id="ARBA00022679"/>
    </source>
</evidence>
<evidence type="ECO:0000259" key="7">
    <source>
        <dbReference type="Pfam" id="PF17917"/>
    </source>
</evidence>
<evidence type="ECO:0000313" key="8">
    <source>
        <dbReference type="EMBL" id="CAD6964003.1"/>
    </source>
</evidence>
<evidence type="ECO:0000256" key="6">
    <source>
        <dbReference type="ARBA" id="ARBA00022918"/>
    </source>
</evidence>
<dbReference type="GO" id="GO:0003964">
    <property type="term" value="F:RNA-directed DNA polymerase activity"/>
    <property type="evidence" value="ECO:0007669"/>
    <property type="project" value="UniProtKB-KW"/>
</dbReference>
<dbReference type="Pfam" id="PF17917">
    <property type="entry name" value="RT_RNaseH"/>
    <property type="match status" value="1"/>
</dbReference>
<keyword evidence="6" id="KW-0695">RNA-directed DNA polymerase</keyword>
<dbReference type="Proteomes" id="UP000836404">
    <property type="component" value="Unassembled WGS sequence"/>
</dbReference>
<dbReference type="GO" id="GO:0004519">
    <property type="term" value="F:endonuclease activity"/>
    <property type="evidence" value="ECO:0007669"/>
    <property type="project" value="UniProtKB-KW"/>
</dbReference>
<keyword evidence="1" id="KW-0808">Transferase</keyword>
<evidence type="ECO:0000256" key="2">
    <source>
        <dbReference type="ARBA" id="ARBA00022695"/>
    </source>
</evidence>
<keyword evidence="3" id="KW-0540">Nuclease</keyword>
<dbReference type="SUPFAM" id="SSF56672">
    <property type="entry name" value="DNA/RNA polymerases"/>
    <property type="match status" value="1"/>
</dbReference>